<organism evidence="8 9">
    <name type="scientific">Ruicaihuangia caeni</name>
    <dbReference type="NCBI Taxonomy" id="3042517"/>
    <lineage>
        <taxon>Bacteria</taxon>
        <taxon>Bacillati</taxon>
        <taxon>Actinomycetota</taxon>
        <taxon>Actinomycetes</taxon>
        <taxon>Micrococcales</taxon>
        <taxon>Microbacteriaceae</taxon>
        <taxon>Ruicaihuangia</taxon>
    </lineage>
</organism>
<keyword evidence="4 5" id="KW-0975">Bacterial flagellum</keyword>
<evidence type="ECO:0000256" key="4">
    <source>
        <dbReference type="ARBA" id="ARBA00023143"/>
    </source>
</evidence>
<dbReference type="InterPro" id="IPR010809">
    <property type="entry name" value="FliD_C"/>
</dbReference>
<proteinExistence type="inferred from homology"/>
<dbReference type="PANTHER" id="PTHR30288">
    <property type="entry name" value="FLAGELLAR CAP/ASSEMBLY PROTEIN FLID"/>
    <property type="match status" value="1"/>
</dbReference>
<evidence type="ECO:0000313" key="9">
    <source>
        <dbReference type="Proteomes" id="UP001321506"/>
    </source>
</evidence>
<dbReference type="Proteomes" id="UP001321506">
    <property type="component" value="Unassembled WGS sequence"/>
</dbReference>
<evidence type="ECO:0000259" key="7">
    <source>
        <dbReference type="Pfam" id="PF07195"/>
    </source>
</evidence>
<dbReference type="InterPro" id="IPR040026">
    <property type="entry name" value="FliD"/>
</dbReference>
<keyword evidence="8" id="KW-0966">Cell projection</keyword>
<name>A0AAW6T898_9MICO</name>
<keyword evidence="5" id="KW-0964">Secreted</keyword>
<comment type="function">
    <text evidence="5">Required for morphogenesis and for the elongation of the flagellar filament by facilitating polymerization of the flagellin monomers at the tip of growing filament. Forms a capping structure, which prevents flagellin subunits (transported through the central channel of the flagellum) from leaking out without polymerization at the distal end.</text>
</comment>
<evidence type="ECO:0000256" key="3">
    <source>
        <dbReference type="ARBA" id="ARBA00023054"/>
    </source>
</evidence>
<evidence type="ECO:0000256" key="1">
    <source>
        <dbReference type="ARBA" id="ARBA00009764"/>
    </source>
</evidence>
<protein>
    <recommendedName>
        <fullName evidence="5">Flagellar hook-associated protein 2</fullName>
        <shortName evidence="5">HAP2</shortName>
    </recommendedName>
    <alternativeName>
        <fullName evidence="5">Flagellar cap protein</fullName>
    </alternativeName>
</protein>
<dbReference type="PANTHER" id="PTHR30288:SF0">
    <property type="entry name" value="FLAGELLAR HOOK-ASSOCIATED PROTEIN 2"/>
    <property type="match status" value="1"/>
</dbReference>
<dbReference type="GO" id="GO:0009424">
    <property type="term" value="C:bacterial-type flagellum hook"/>
    <property type="evidence" value="ECO:0007669"/>
    <property type="project" value="UniProtKB-UniRule"/>
</dbReference>
<keyword evidence="8" id="KW-0282">Flagellum</keyword>
<feature type="domain" description="Flagellar hook-associated protein 2 N-terminal" evidence="6">
    <location>
        <begin position="10"/>
        <end position="105"/>
    </location>
</feature>
<dbReference type="EMBL" id="JASATX010000001">
    <property type="protein sequence ID" value="MDI2097872.1"/>
    <property type="molecule type" value="Genomic_DNA"/>
</dbReference>
<reference evidence="8 9" key="1">
    <citation type="submission" date="2023-04" db="EMBL/GenBank/DDBJ databases">
        <title>Klugiella caeni sp. nov. isolated from the sludge of biochemical tank.</title>
        <authorList>
            <person name="Geng K."/>
        </authorList>
    </citation>
    <scope>NUCLEOTIDE SEQUENCE [LARGE SCALE GENOMIC DNA]</scope>
    <source>
        <strain evidence="8 9">YN-L-19</strain>
    </source>
</reference>
<accession>A0AAW6T898</accession>
<dbReference type="GO" id="GO:0071973">
    <property type="term" value="P:bacterial-type flagellum-dependent cell motility"/>
    <property type="evidence" value="ECO:0007669"/>
    <property type="project" value="TreeGrafter"/>
</dbReference>
<dbReference type="GO" id="GO:0009421">
    <property type="term" value="C:bacterial-type flagellum filament cap"/>
    <property type="evidence" value="ECO:0007669"/>
    <property type="project" value="InterPro"/>
</dbReference>
<dbReference type="AlphaFoldDB" id="A0AAW6T898"/>
<dbReference type="InterPro" id="IPR003481">
    <property type="entry name" value="FliD_N"/>
</dbReference>
<dbReference type="Pfam" id="PF07195">
    <property type="entry name" value="FliD_C"/>
    <property type="match status" value="1"/>
</dbReference>
<dbReference type="GO" id="GO:0005576">
    <property type="term" value="C:extracellular region"/>
    <property type="evidence" value="ECO:0007669"/>
    <property type="project" value="UniProtKB-SubCell"/>
</dbReference>
<evidence type="ECO:0000313" key="8">
    <source>
        <dbReference type="EMBL" id="MDI2097872.1"/>
    </source>
</evidence>
<keyword evidence="9" id="KW-1185">Reference proteome</keyword>
<comment type="subunit">
    <text evidence="2 5">Homopentamer.</text>
</comment>
<evidence type="ECO:0000256" key="2">
    <source>
        <dbReference type="ARBA" id="ARBA00011255"/>
    </source>
</evidence>
<keyword evidence="3" id="KW-0175">Coiled coil</keyword>
<gene>
    <name evidence="8" type="primary">fliD</name>
    <name evidence="8" type="ORF">QF206_02675</name>
</gene>
<dbReference type="RefSeq" id="WP_281487648.1">
    <property type="nucleotide sequence ID" value="NZ_JASATX010000001.1"/>
</dbReference>
<comment type="similarity">
    <text evidence="1 5">Belongs to the FliD family.</text>
</comment>
<keyword evidence="8" id="KW-0969">Cilium</keyword>
<evidence type="ECO:0000256" key="5">
    <source>
        <dbReference type="RuleBase" id="RU362066"/>
    </source>
</evidence>
<comment type="subcellular location">
    <subcellularLocation>
        <location evidence="5">Secreted</location>
    </subcellularLocation>
    <subcellularLocation>
        <location evidence="5">Bacterial flagellum</location>
    </subcellularLocation>
</comment>
<dbReference type="GO" id="GO:0007155">
    <property type="term" value="P:cell adhesion"/>
    <property type="evidence" value="ECO:0007669"/>
    <property type="project" value="InterPro"/>
</dbReference>
<evidence type="ECO:0000259" key="6">
    <source>
        <dbReference type="Pfam" id="PF02465"/>
    </source>
</evidence>
<sequence length="437" mass="44776">MAFAVDGLASGLDTTALINSLMQIEAVPQTLLKRQVASTQTTLSALQNLNSRVAALGERAKELLKPQALAPAAASSSSDAVTATARPGTAAGSIDIIVDQLASRQSSVSAAMSEWTAGPLTISTAAGSVVVDPASGALDDLVAAINASGAGVSATKVSVGGGLARLQLTSATSGTEGAFTVSAGGFTDVVPARDAQVRLWAGTGAEQVITSSSNTFTDLLPGVDVTVRETSTDAVTIDVARDDATITESVTEFAGMIGQLVQYIATNSAVTVSNGAGGSTTKGGIFTGDSMVRDVRSRLTDAAIGPVDGRSPSEIGITITRQGAIEFDEEKFTAALADDAAFAQRAITVIAERIASASDLVSDKYDGILTQKITGQESTVKRLSDQVLEWDARLEQRRTTLQRTYAALEVAMGQLNAQSSWLSSQLAGLSTGQGSKR</sequence>
<feature type="domain" description="Flagellar hook-associated protein 2 C-terminal" evidence="7">
    <location>
        <begin position="208"/>
        <end position="417"/>
    </location>
</feature>
<dbReference type="Pfam" id="PF02465">
    <property type="entry name" value="FliD_N"/>
    <property type="match status" value="1"/>
</dbReference>
<comment type="caution">
    <text evidence="8">The sequence shown here is derived from an EMBL/GenBank/DDBJ whole genome shotgun (WGS) entry which is preliminary data.</text>
</comment>